<protein>
    <submittedName>
        <fullName evidence="3">MarR family transcriptional regulator</fullName>
    </submittedName>
</protein>
<dbReference type="SUPFAM" id="SSF46785">
    <property type="entry name" value="Winged helix' DNA-binding domain"/>
    <property type="match status" value="1"/>
</dbReference>
<organism evidence="3 4">
    <name type="scientific">Dyella tabacisoli</name>
    <dbReference type="NCBI Taxonomy" id="2282381"/>
    <lineage>
        <taxon>Bacteria</taxon>
        <taxon>Pseudomonadati</taxon>
        <taxon>Pseudomonadota</taxon>
        <taxon>Gammaproteobacteria</taxon>
        <taxon>Lysobacterales</taxon>
        <taxon>Rhodanobacteraceae</taxon>
        <taxon>Dyella</taxon>
    </lineage>
</organism>
<feature type="compositionally biased region" description="Basic residues" evidence="1">
    <location>
        <begin position="175"/>
        <end position="185"/>
    </location>
</feature>
<dbReference type="InterPro" id="IPR000835">
    <property type="entry name" value="HTH_MarR-typ"/>
</dbReference>
<sequence length="185" mass="19732">MMPGLGTQLRHLVELLDGAVEEAYVLAGQRYRPRFTPVMRALLVCEPSTIGQIAEAAKITQPAATQTVALMIKEGLLASEPGPVDGRQRLIRLSASGRAMLPRLRECWKVTQLAAESLDASLPRPLSQSLDEAIAALEVESFAKRIAKARTQLSGAEPPSDKGATGKRNTGAGKHAAKKKRAGDA</sequence>
<dbReference type="InterPro" id="IPR036388">
    <property type="entry name" value="WH-like_DNA-bd_sf"/>
</dbReference>
<dbReference type="InterPro" id="IPR036390">
    <property type="entry name" value="WH_DNA-bd_sf"/>
</dbReference>
<evidence type="ECO:0000313" key="4">
    <source>
        <dbReference type="Proteomes" id="UP000253782"/>
    </source>
</evidence>
<proteinExistence type="predicted"/>
<dbReference type="Proteomes" id="UP000253782">
    <property type="component" value="Unassembled WGS sequence"/>
</dbReference>
<dbReference type="GO" id="GO:0003700">
    <property type="term" value="F:DNA-binding transcription factor activity"/>
    <property type="evidence" value="ECO:0007669"/>
    <property type="project" value="InterPro"/>
</dbReference>
<gene>
    <name evidence="3" type="ORF">DVJ77_17335</name>
</gene>
<accession>A0A369UL00</accession>
<dbReference type="SMART" id="SM00347">
    <property type="entry name" value="HTH_MARR"/>
    <property type="match status" value="1"/>
</dbReference>
<evidence type="ECO:0000259" key="2">
    <source>
        <dbReference type="SMART" id="SM00347"/>
    </source>
</evidence>
<comment type="caution">
    <text evidence="3">The sequence shown here is derived from an EMBL/GenBank/DDBJ whole genome shotgun (WGS) entry which is preliminary data.</text>
</comment>
<dbReference type="Gene3D" id="1.10.10.10">
    <property type="entry name" value="Winged helix-like DNA-binding domain superfamily/Winged helix DNA-binding domain"/>
    <property type="match status" value="1"/>
</dbReference>
<dbReference type="AlphaFoldDB" id="A0A369UL00"/>
<feature type="domain" description="HTH marR-type" evidence="2">
    <location>
        <begin position="23"/>
        <end position="126"/>
    </location>
</feature>
<evidence type="ECO:0000256" key="1">
    <source>
        <dbReference type="SAM" id="MobiDB-lite"/>
    </source>
</evidence>
<feature type="region of interest" description="Disordered" evidence="1">
    <location>
        <begin position="150"/>
        <end position="185"/>
    </location>
</feature>
<dbReference type="OrthoDB" id="3211876at2"/>
<dbReference type="Pfam" id="PF12802">
    <property type="entry name" value="MarR_2"/>
    <property type="match status" value="1"/>
</dbReference>
<name>A0A369UL00_9GAMM</name>
<keyword evidence="4" id="KW-1185">Reference proteome</keyword>
<dbReference type="EMBL" id="QQAH01000017">
    <property type="protein sequence ID" value="RDD80398.1"/>
    <property type="molecule type" value="Genomic_DNA"/>
</dbReference>
<evidence type="ECO:0000313" key="3">
    <source>
        <dbReference type="EMBL" id="RDD80398.1"/>
    </source>
</evidence>
<reference evidence="3 4" key="1">
    <citation type="submission" date="2018-07" db="EMBL/GenBank/DDBJ databases">
        <title>Dyella tabacisoli L4-6T, whole genome shotgun sequence.</title>
        <authorList>
            <person name="Zhou X.-K."/>
            <person name="Li W.-J."/>
            <person name="Duan Y.-Q."/>
        </authorList>
    </citation>
    <scope>NUCLEOTIDE SEQUENCE [LARGE SCALE GENOMIC DNA]</scope>
    <source>
        <strain evidence="3 4">L4-6</strain>
    </source>
</reference>